<dbReference type="GO" id="GO:0032259">
    <property type="term" value="P:methylation"/>
    <property type="evidence" value="ECO:0007669"/>
    <property type="project" value="UniProtKB-KW"/>
</dbReference>
<keyword evidence="2" id="KW-1185">Reference proteome</keyword>
<dbReference type="GO" id="GO:0008168">
    <property type="term" value="F:methyltransferase activity"/>
    <property type="evidence" value="ECO:0007669"/>
    <property type="project" value="UniProtKB-KW"/>
</dbReference>
<protein>
    <submittedName>
        <fullName evidence="1">Putative methyltransferase, LIC12133 family</fullName>
    </submittedName>
</protein>
<dbReference type="NCBIfam" id="TIGR04325">
    <property type="entry name" value="MTase_LIC12133"/>
    <property type="match status" value="1"/>
</dbReference>
<dbReference type="InterPro" id="IPR027612">
    <property type="entry name" value="Put_MTase_LIC12133"/>
</dbReference>
<dbReference type="EMBL" id="FTOA01000004">
    <property type="protein sequence ID" value="SIS91446.1"/>
    <property type="molecule type" value="Genomic_DNA"/>
</dbReference>
<proteinExistence type="predicted"/>
<accession>A0A1N7MZA5</accession>
<dbReference type="RefSeq" id="WP_076400862.1">
    <property type="nucleotide sequence ID" value="NZ_FTOA01000004.1"/>
</dbReference>
<organism evidence="1 2">
    <name type="scientific">Insolitispirillum peregrinum</name>
    <dbReference type="NCBI Taxonomy" id="80876"/>
    <lineage>
        <taxon>Bacteria</taxon>
        <taxon>Pseudomonadati</taxon>
        <taxon>Pseudomonadota</taxon>
        <taxon>Alphaproteobacteria</taxon>
        <taxon>Rhodospirillales</taxon>
        <taxon>Novispirillaceae</taxon>
        <taxon>Insolitispirillum</taxon>
    </lineage>
</organism>
<sequence length="266" mass="29861">MQRPHVSHIFSQDLIYWIKRKLGKGDYVASFPTWKDAADHSTSYTTDTALYLDKFFYPKLNHISSCSQDWSVATAISLACRGKENNAPVSILDFGGGVGVRFLEMRTLLTNLGIPKLWRVVELPDLVARMNEIDLPEGLVFDTELPPAGTSDVVIVDGVLQYIENTYDALDALLKLSAKYVVVRRTPLVASETEIFIVQRNSIKNDGTTVPLVIAKKSKFEETIVSNGYAIVNCFEQEHADKTYFSDFQYMTYFLAKDHEGCEPAA</sequence>
<reference evidence="1 2" key="1">
    <citation type="submission" date="2017-01" db="EMBL/GenBank/DDBJ databases">
        <authorList>
            <person name="Mah S.A."/>
            <person name="Swanson W.J."/>
            <person name="Moy G.W."/>
            <person name="Vacquier V.D."/>
        </authorList>
    </citation>
    <scope>NUCLEOTIDE SEQUENCE [LARGE SCALE GENOMIC DNA]</scope>
    <source>
        <strain evidence="1 2">DSM 11589</strain>
    </source>
</reference>
<dbReference type="STRING" id="80876.SAMN05421779_104454"/>
<evidence type="ECO:0000313" key="2">
    <source>
        <dbReference type="Proteomes" id="UP000185678"/>
    </source>
</evidence>
<name>A0A1N7MZA5_9PROT</name>
<keyword evidence="1" id="KW-0808">Transferase</keyword>
<gene>
    <name evidence="1" type="ORF">SAMN05421779_104454</name>
</gene>
<evidence type="ECO:0000313" key="1">
    <source>
        <dbReference type="EMBL" id="SIS91446.1"/>
    </source>
</evidence>
<keyword evidence="1" id="KW-0489">Methyltransferase</keyword>
<dbReference type="Proteomes" id="UP000185678">
    <property type="component" value="Unassembled WGS sequence"/>
</dbReference>
<dbReference type="AlphaFoldDB" id="A0A1N7MZA5"/>